<reference evidence="1" key="1">
    <citation type="submission" date="2021-03" db="EMBL/GenBank/DDBJ databases">
        <authorList>
            <consortium name="DOE Joint Genome Institute"/>
            <person name="Ahrendt S."/>
            <person name="Looney B.P."/>
            <person name="Miyauchi S."/>
            <person name="Morin E."/>
            <person name="Drula E."/>
            <person name="Courty P.E."/>
            <person name="Chicoki N."/>
            <person name="Fauchery L."/>
            <person name="Kohler A."/>
            <person name="Kuo A."/>
            <person name="Labutti K."/>
            <person name="Pangilinan J."/>
            <person name="Lipzen A."/>
            <person name="Riley R."/>
            <person name="Andreopoulos W."/>
            <person name="He G."/>
            <person name="Johnson J."/>
            <person name="Barry K.W."/>
            <person name="Grigoriev I.V."/>
            <person name="Nagy L."/>
            <person name="Hibbett D."/>
            <person name="Henrissat B."/>
            <person name="Matheny P.B."/>
            <person name="Labbe J."/>
            <person name="Martin F."/>
        </authorList>
    </citation>
    <scope>NUCLEOTIDE SEQUENCE</scope>
    <source>
        <strain evidence="1">HHB10654</strain>
    </source>
</reference>
<sequence>MIRLQLYTVIPLDTSLKKINDHAVRLQHVVLPGSNWVQIFPWMKKIPSRFATWKRLGEYWFARDSEMFHGLLGKVRNDLSTGVVNVTLGATLLKQQSRNCLSDQETAWLAGIMLPWFSIPEVQGRAHAELDAVVGRDRVPTFSDIPHLPYVRATVKEIMRWRPTFPLGIPHSTTEDDWYEGMFIPKGTTCFANVKACNQDPAVYGEDAAQFVPERHLDADVQLKQGPPDTKDEGHVGYGFGRRACVGSHLANNTVVITVATMPWATNISSAKDEYGVEIPVEAEEVVNVDVIQTGPPGMKVAQAKAVRKSTANGTGLICMLVNIYSVAALTHLGKQHAVLAEPDLPPLPREYTPRRAPRERTSVMTQSRRVRSVPTEADGHLDTFIRHVESSTLNFES</sequence>
<organism evidence="1 2">
    <name type="scientific">Artomyces pyxidatus</name>
    <dbReference type="NCBI Taxonomy" id="48021"/>
    <lineage>
        <taxon>Eukaryota</taxon>
        <taxon>Fungi</taxon>
        <taxon>Dikarya</taxon>
        <taxon>Basidiomycota</taxon>
        <taxon>Agaricomycotina</taxon>
        <taxon>Agaricomycetes</taxon>
        <taxon>Russulales</taxon>
        <taxon>Auriscalpiaceae</taxon>
        <taxon>Artomyces</taxon>
    </lineage>
</organism>
<accession>A0ACB8SHT4</accession>
<comment type="caution">
    <text evidence="1">The sequence shown here is derived from an EMBL/GenBank/DDBJ whole genome shotgun (WGS) entry which is preliminary data.</text>
</comment>
<name>A0ACB8SHT4_9AGAM</name>
<proteinExistence type="predicted"/>
<evidence type="ECO:0000313" key="1">
    <source>
        <dbReference type="EMBL" id="KAI0056008.1"/>
    </source>
</evidence>
<gene>
    <name evidence="1" type="ORF">BV25DRAFT_1842583</name>
</gene>
<keyword evidence="2" id="KW-1185">Reference proteome</keyword>
<reference evidence="1" key="2">
    <citation type="journal article" date="2022" name="New Phytol.">
        <title>Evolutionary transition to the ectomycorrhizal habit in the genomes of a hyperdiverse lineage of mushroom-forming fungi.</title>
        <authorList>
            <person name="Looney B."/>
            <person name="Miyauchi S."/>
            <person name="Morin E."/>
            <person name="Drula E."/>
            <person name="Courty P.E."/>
            <person name="Kohler A."/>
            <person name="Kuo A."/>
            <person name="LaButti K."/>
            <person name="Pangilinan J."/>
            <person name="Lipzen A."/>
            <person name="Riley R."/>
            <person name="Andreopoulos W."/>
            <person name="He G."/>
            <person name="Johnson J."/>
            <person name="Nolan M."/>
            <person name="Tritt A."/>
            <person name="Barry K.W."/>
            <person name="Grigoriev I.V."/>
            <person name="Nagy L.G."/>
            <person name="Hibbett D."/>
            <person name="Henrissat B."/>
            <person name="Matheny P.B."/>
            <person name="Labbe J."/>
            <person name="Martin F.M."/>
        </authorList>
    </citation>
    <scope>NUCLEOTIDE SEQUENCE</scope>
    <source>
        <strain evidence="1">HHB10654</strain>
    </source>
</reference>
<dbReference type="EMBL" id="MU277273">
    <property type="protein sequence ID" value="KAI0056008.1"/>
    <property type="molecule type" value="Genomic_DNA"/>
</dbReference>
<evidence type="ECO:0000313" key="2">
    <source>
        <dbReference type="Proteomes" id="UP000814140"/>
    </source>
</evidence>
<dbReference type="Proteomes" id="UP000814140">
    <property type="component" value="Unassembled WGS sequence"/>
</dbReference>
<protein>
    <submittedName>
        <fullName evidence="1">Cytochrome P450</fullName>
    </submittedName>
</protein>